<evidence type="ECO:0000313" key="3">
    <source>
        <dbReference type="EMBL" id="ROW14032.1"/>
    </source>
</evidence>
<evidence type="ECO:0000256" key="1">
    <source>
        <dbReference type="SAM" id="MobiDB-lite"/>
    </source>
</evidence>
<organism evidence="3 4">
    <name type="scientific">Cytospora leucostoma</name>
    <dbReference type="NCBI Taxonomy" id="1230097"/>
    <lineage>
        <taxon>Eukaryota</taxon>
        <taxon>Fungi</taxon>
        <taxon>Dikarya</taxon>
        <taxon>Ascomycota</taxon>
        <taxon>Pezizomycotina</taxon>
        <taxon>Sordariomycetes</taxon>
        <taxon>Sordariomycetidae</taxon>
        <taxon>Diaporthales</taxon>
        <taxon>Cytosporaceae</taxon>
        <taxon>Cytospora</taxon>
    </lineage>
</organism>
<name>A0A423XD85_9PEZI</name>
<sequence length="484" mass="54971">MSWTRYLPTDRLRWTRGYDASPIWPSDPDPTILKNIAASLFADASGQPDESLQVKFLADGARHKVYDVTRSSDEANYLLRVAIPLDPHFKLESEMATMEAVRRATSIPVPRPVAWSSSADNELGYEWCLVEKIPGVELREVWRKIPWDKKLDVVDQVAHIMAQLWSPALEFSKLGSIYLEPPGEDTLKKQHRETESRITTLTSTANWGTKIGPSVDPAFFSDRRRYLDQDRGPYETCHDWAKALIKVEMEYIKSARPLHAAKEEILAANPDDDWDTIVSEDIGIDEDDLVRYDKMLGLCGEYLNLLPTVFPVSSEGAEDVSRFSLFHCDLRSANIIVNPDTCDVAGIIDWEQSTTVPQWYNHIYPEFLQGDDPLKGDRHQTPDTYDSEDEAYNAVVVSNRDRWDGRLLRARFDKAMEELGWKDWKLRSPVEEAKITFLGGISDLADWRSAERQLEEVRQLLGIETEAGSNGEDTESSDGSVNDA</sequence>
<proteinExistence type="predicted"/>
<dbReference type="InParanoid" id="A0A423XD85"/>
<dbReference type="InterPro" id="IPR051678">
    <property type="entry name" value="AGP_Transferase"/>
</dbReference>
<evidence type="ECO:0000259" key="2">
    <source>
        <dbReference type="Pfam" id="PF01636"/>
    </source>
</evidence>
<evidence type="ECO:0000313" key="4">
    <source>
        <dbReference type="Proteomes" id="UP000285146"/>
    </source>
</evidence>
<reference evidence="3 4" key="1">
    <citation type="submission" date="2015-09" db="EMBL/GenBank/DDBJ databases">
        <title>Host preference determinants of Valsa canker pathogens revealed by comparative genomics.</title>
        <authorList>
            <person name="Yin Z."/>
            <person name="Huang L."/>
        </authorList>
    </citation>
    <scope>NUCLEOTIDE SEQUENCE [LARGE SCALE GENOMIC DNA]</scope>
    <source>
        <strain evidence="3 4">SXYLt</strain>
    </source>
</reference>
<feature type="region of interest" description="Disordered" evidence="1">
    <location>
        <begin position="462"/>
        <end position="484"/>
    </location>
</feature>
<dbReference type="InterPro" id="IPR011009">
    <property type="entry name" value="Kinase-like_dom_sf"/>
</dbReference>
<dbReference type="SUPFAM" id="SSF56112">
    <property type="entry name" value="Protein kinase-like (PK-like)"/>
    <property type="match status" value="1"/>
</dbReference>
<comment type="caution">
    <text evidence="3">The sequence shown here is derived from an EMBL/GenBank/DDBJ whole genome shotgun (WGS) entry which is preliminary data.</text>
</comment>
<dbReference type="FunCoup" id="A0A423XD85">
    <property type="interactions" value="16"/>
</dbReference>
<dbReference type="InterPro" id="IPR002575">
    <property type="entry name" value="Aminoglycoside_PTrfase"/>
</dbReference>
<gene>
    <name evidence="3" type="ORF">VPNG_04066</name>
</gene>
<dbReference type="PANTHER" id="PTHR21310">
    <property type="entry name" value="AMINOGLYCOSIDE PHOSPHOTRANSFERASE-RELATED-RELATED"/>
    <property type="match status" value="1"/>
</dbReference>
<dbReference type="AlphaFoldDB" id="A0A423XD85"/>
<dbReference type="STRING" id="1230097.A0A423XD85"/>
<keyword evidence="4" id="KW-1185">Reference proteome</keyword>
<protein>
    <recommendedName>
        <fullName evidence="2">Aminoglycoside phosphotransferase domain-containing protein</fullName>
    </recommendedName>
</protein>
<dbReference type="PANTHER" id="PTHR21310:SF13">
    <property type="entry name" value="AMINOGLYCOSIDE PHOSPHOTRANSFERASE DOMAIN-CONTAINING PROTEIN"/>
    <property type="match status" value="1"/>
</dbReference>
<accession>A0A423XD85</accession>
<dbReference type="EMBL" id="LKEB01000016">
    <property type="protein sequence ID" value="ROW14032.1"/>
    <property type="molecule type" value="Genomic_DNA"/>
</dbReference>
<dbReference type="Proteomes" id="UP000285146">
    <property type="component" value="Unassembled WGS sequence"/>
</dbReference>
<dbReference type="OrthoDB" id="2906425at2759"/>
<dbReference type="Gene3D" id="3.90.1200.10">
    <property type="match status" value="1"/>
</dbReference>
<dbReference type="Pfam" id="PF01636">
    <property type="entry name" value="APH"/>
    <property type="match status" value="1"/>
</dbReference>
<feature type="domain" description="Aminoglycoside phosphotransferase" evidence="2">
    <location>
        <begin position="54"/>
        <end position="355"/>
    </location>
</feature>